<reference evidence="2" key="2">
    <citation type="submission" date="2018-05" db="EMBL/GenBank/DDBJ databases">
        <title>OpunRS2 (Oryza punctata Reference Sequence Version 2).</title>
        <authorList>
            <person name="Zhang J."/>
            <person name="Kudrna D."/>
            <person name="Lee S."/>
            <person name="Talag J."/>
            <person name="Welchert J."/>
            <person name="Wing R.A."/>
        </authorList>
    </citation>
    <scope>NUCLEOTIDE SEQUENCE [LARGE SCALE GENOMIC DNA]</scope>
</reference>
<proteinExistence type="predicted"/>
<accession>A0A0E0KHD6</accession>
<evidence type="ECO:0000313" key="2">
    <source>
        <dbReference type="EnsemblPlants" id="OPUNC03G26830.1"/>
    </source>
</evidence>
<name>A0A0E0KHD6_ORYPU</name>
<feature type="region of interest" description="Disordered" evidence="1">
    <location>
        <begin position="39"/>
        <end position="66"/>
    </location>
</feature>
<evidence type="ECO:0000313" key="3">
    <source>
        <dbReference type="Proteomes" id="UP000026962"/>
    </source>
</evidence>
<dbReference type="EnsemblPlants" id="OPUNC03G26830.1">
    <property type="protein sequence ID" value="OPUNC03G26830.1"/>
    <property type="gene ID" value="OPUNC03G26830"/>
</dbReference>
<dbReference type="HOGENOM" id="CLU_1858509_0_0_1"/>
<keyword evidence="3" id="KW-1185">Reference proteome</keyword>
<dbReference type="AlphaFoldDB" id="A0A0E0KHD6"/>
<sequence length="138" mass="15380">MPFSTLCLLCDEGSFEPGPALALGRRLCDRLRPRQGLGGAQLSPVATQRAAPVCKPEPRREGGAKPRHRFYTSNRCYNVVYKSLSFAQKWRFLLKGEEQDLLAEWHEKIMTKLRQPSMRTSAGESGGVAEAKSVEADE</sequence>
<organism evidence="2">
    <name type="scientific">Oryza punctata</name>
    <name type="common">Red rice</name>
    <dbReference type="NCBI Taxonomy" id="4537"/>
    <lineage>
        <taxon>Eukaryota</taxon>
        <taxon>Viridiplantae</taxon>
        <taxon>Streptophyta</taxon>
        <taxon>Embryophyta</taxon>
        <taxon>Tracheophyta</taxon>
        <taxon>Spermatophyta</taxon>
        <taxon>Magnoliopsida</taxon>
        <taxon>Liliopsida</taxon>
        <taxon>Poales</taxon>
        <taxon>Poaceae</taxon>
        <taxon>BOP clade</taxon>
        <taxon>Oryzoideae</taxon>
        <taxon>Oryzeae</taxon>
        <taxon>Oryzinae</taxon>
        <taxon>Oryza</taxon>
    </lineage>
</organism>
<evidence type="ECO:0000256" key="1">
    <source>
        <dbReference type="SAM" id="MobiDB-lite"/>
    </source>
</evidence>
<dbReference type="Gramene" id="OPUNC03G26830.1">
    <property type="protein sequence ID" value="OPUNC03G26830.1"/>
    <property type="gene ID" value="OPUNC03G26830"/>
</dbReference>
<reference evidence="2" key="1">
    <citation type="submission" date="2015-04" db="UniProtKB">
        <authorList>
            <consortium name="EnsemblPlants"/>
        </authorList>
    </citation>
    <scope>IDENTIFICATION</scope>
</reference>
<feature type="region of interest" description="Disordered" evidence="1">
    <location>
        <begin position="114"/>
        <end position="138"/>
    </location>
</feature>
<protein>
    <submittedName>
        <fullName evidence="2">Uncharacterized protein</fullName>
    </submittedName>
</protein>
<dbReference type="Proteomes" id="UP000026962">
    <property type="component" value="Chromosome 3"/>
</dbReference>